<protein>
    <submittedName>
        <fullName evidence="2">Uncharacterized protein</fullName>
    </submittedName>
</protein>
<dbReference type="HOGENOM" id="CLU_3041332_0_0_4"/>
<evidence type="ECO:0000256" key="1">
    <source>
        <dbReference type="SAM" id="MobiDB-lite"/>
    </source>
</evidence>
<name>Q2T735_BURTA</name>
<dbReference type="EMBL" id="CP000085">
    <property type="protein sequence ID" value="ABC34363.1"/>
    <property type="molecule type" value="Genomic_DNA"/>
</dbReference>
<feature type="region of interest" description="Disordered" evidence="1">
    <location>
        <begin position="35"/>
        <end position="54"/>
    </location>
</feature>
<reference evidence="2 3" key="1">
    <citation type="journal article" date="2005" name="BMC Genomics">
        <title>Bacterial genome adaptation to niches: divergence of the potential virulence genes in three Burkholderia species of different survival strategies.</title>
        <authorList>
            <person name="Kim H.S."/>
            <person name="Schell M.A."/>
            <person name="Yu Y."/>
            <person name="Ulrich R.L."/>
            <person name="Sarria S.H."/>
            <person name="Nierman W.C."/>
            <person name="DeShazer D."/>
        </authorList>
    </citation>
    <scope>NUCLEOTIDE SEQUENCE [LARGE SCALE GENOMIC DNA]</scope>
    <source>
        <strain evidence="3">ATCC 700388 / DSM 13276 / CCUG 48851 / CIP 106301 / E264</strain>
    </source>
</reference>
<feature type="compositionally biased region" description="Basic and acidic residues" evidence="1">
    <location>
        <begin position="42"/>
        <end position="54"/>
    </location>
</feature>
<evidence type="ECO:0000313" key="2">
    <source>
        <dbReference type="EMBL" id="ABC34363.1"/>
    </source>
</evidence>
<accession>Q2T735</accession>
<organism evidence="2 3">
    <name type="scientific">Burkholderia thailandensis (strain ATCC 700388 / DSM 13276 / CCUG 48851 / CIP 106301 / E264)</name>
    <dbReference type="NCBI Taxonomy" id="271848"/>
    <lineage>
        <taxon>Bacteria</taxon>
        <taxon>Pseudomonadati</taxon>
        <taxon>Pseudomonadota</taxon>
        <taxon>Betaproteobacteria</taxon>
        <taxon>Burkholderiales</taxon>
        <taxon>Burkholderiaceae</taxon>
        <taxon>Burkholderia</taxon>
        <taxon>pseudomallei group</taxon>
    </lineage>
</organism>
<dbReference type="AlphaFoldDB" id="Q2T735"/>
<sequence>MILCDASDALRTSGHGRETGANWAKIRRKSGISAGGAALRTVRPDGVRGAHDGR</sequence>
<gene>
    <name evidence="2" type="ordered locus">BTH_II0817</name>
</gene>
<proteinExistence type="predicted"/>
<dbReference type="Proteomes" id="UP000001930">
    <property type="component" value="Chromosome II"/>
</dbReference>
<keyword evidence="3" id="KW-1185">Reference proteome</keyword>
<dbReference type="KEGG" id="bte:BTH_II0817"/>
<evidence type="ECO:0000313" key="3">
    <source>
        <dbReference type="Proteomes" id="UP000001930"/>
    </source>
</evidence>